<evidence type="ECO:0000256" key="4">
    <source>
        <dbReference type="ARBA" id="ARBA00023069"/>
    </source>
</evidence>
<reference evidence="8" key="1">
    <citation type="journal article" date="2004" name="Nature">
        <title>Genome duplication in the teleost fish Tetraodon nigroviridis reveals the early vertebrate proto-karyotype.</title>
        <authorList>
            <person name="Jaillon O."/>
            <person name="Aury J.-M."/>
            <person name="Brunet F."/>
            <person name="Petit J.-L."/>
            <person name="Stange-Thomann N."/>
            <person name="Mauceli E."/>
            <person name="Bouneau L."/>
            <person name="Fischer C."/>
            <person name="Ozouf-Costaz C."/>
            <person name="Bernot A."/>
            <person name="Nicaud S."/>
            <person name="Jaffe D."/>
            <person name="Fisher S."/>
            <person name="Lutfalla G."/>
            <person name="Dossat C."/>
            <person name="Segurens B."/>
            <person name="Dasilva C."/>
            <person name="Salanoubat M."/>
            <person name="Levy M."/>
            <person name="Boudet N."/>
            <person name="Castellano S."/>
            <person name="Anthouard V."/>
            <person name="Jubin C."/>
            <person name="Castelli V."/>
            <person name="Katinka M."/>
            <person name="Vacherie B."/>
            <person name="Biemont C."/>
            <person name="Skalli Z."/>
            <person name="Cattolico L."/>
            <person name="Poulain J."/>
            <person name="De Berardinis V."/>
            <person name="Cruaud C."/>
            <person name="Duprat S."/>
            <person name="Brottier P."/>
            <person name="Coutanceau J.-P."/>
            <person name="Gouzy J."/>
            <person name="Parra G."/>
            <person name="Lardier G."/>
            <person name="Chapple C."/>
            <person name="McKernan K.J."/>
            <person name="McEwan P."/>
            <person name="Bosak S."/>
            <person name="Kellis M."/>
            <person name="Volff J.-N."/>
            <person name="Guigo R."/>
            <person name="Zody M.C."/>
            <person name="Mesirov J."/>
            <person name="Lindblad-Toh K."/>
            <person name="Birren B."/>
            <person name="Nusbaum C."/>
            <person name="Kahn D."/>
            <person name="Robinson-Rechavi M."/>
            <person name="Laudet V."/>
            <person name="Schachter V."/>
            <person name="Quetier F."/>
            <person name="Saurin W."/>
            <person name="Scarpelli C."/>
            <person name="Wincker P."/>
            <person name="Lander E.S."/>
            <person name="Weissenbach J."/>
            <person name="Roest Crollius H."/>
        </authorList>
    </citation>
    <scope>NUCLEOTIDE SEQUENCE [LARGE SCALE GENOMIC DNA]</scope>
</reference>
<proteinExistence type="predicted"/>
<dbReference type="KEGG" id="tng:GSTEN00026625G001"/>
<feature type="domain" description="HYDIN/VesB/CFA65-like Ig-like" evidence="7">
    <location>
        <begin position="2"/>
        <end position="52"/>
    </location>
</feature>
<keyword evidence="4" id="KW-0969">Cilium</keyword>
<dbReference type="AlphaFoldDB" id="Q4RZ70"/>
<comment type="caution">
    <text evidence="8">The sequence shown here is derived from an EMBL/GenBank/DDBJ whole genome shotgun (WGS) entry which is preliminary data.</text>
</comment>
<feature type="region of interest" description="Disordered" evidence="6">
    <location>
        <begin position="156"/>
        <end position="182"/>
    </location>
</feature>
<comment type="subcellular location">
    <subcellularLocation>
        <location evidence="1">Cell projection</location>
        <location evidence="1">Cilium</location>
    </subcellularLocation>
    <subcellularLocation>
        <location evidence="2">Cytoplasm</location>
    </subcellularLocation>
</comment>
<dbReference type="PANTHER" id="PTHR23053:SF0">
    <property type="entry name" value="HYDROCEPHALUS-INDUCING PROTEIN HOMOLOG"/>
    <property type="match status" value="1"/>
</dbReference>
<feature type="domain" description="HYDIN/VesB/CFA65-like Ig-like" evidence="7">
    <location>
        <begin position="289"/>
        <end position="388"/>
    </location>
</feature>
<accession>Q4RZ70</accession>
<evidence type="ECO:0000259" key="7">
    <source>
        <dbReference type="Pfam" id="PF22544"/>
    </source>
</evidence>
<dbReference type="GO" id="GO:1904158">
    <property type="term" value="P:axonemal central apparatus assembly"/>
    <property type="evidence" value="ECO:0007669"/>
    <property type="project" value="TreeGrafter"/>
</dbReference>
<feature type="domain" description="HYDIN/VesB/CFA65-like Ig-like" evidence="7">
    <location>
        <begin position="675"/>
        <end position="769"/>
    </location>
</feature>
<evidence type="ECO:0000256" key="1">
    <source>
        <dbReference type="ARBA" id="ARBA00004138"/>
    </source>
</evidence>
<evidence type="ECO:0000256" key="3">
    <source>
        <dbReference type="ARBA" id="ARBA00022490"/>
    </source>
</evidence>
<dbReference type="EMBL" id="CAAE01014960">
    <property type="protein sequence ID" value="CAG06312.1"/>
    <property type="molecule type" value="Genomic_DNA"/>
</dbReference>
<name>Q4RZ70_TETNG</name>
<dbReference type="Pfam" id="PF22544">
    <property type="entry name" value="HYDIN_VesB_CFA65-like_Ig"/>
    <property type="match status" value="3"/>
</dbReference>
<keyword evidence="5" id="KW-0966">Cell projection</keyword>
<dbReference type="Gene3D" id="2.60.40.10">
    <property type="entry name" value="Immunoglobulins"/>
    <property type="match status" value="7"/>
</dbReference>
<gene>
    <name evidence="8" type="ORF">GSTENG00026625001</name>
</gene>
<evidence type="ECO:0000313" key="8">
    <source>
        <dbReference type="EMBL" id="CAG06312.1"/>
    </source>
</evidence>
<sequence length="1073" mass="117216">RPFSVTPSSGTLDVFESTQVTVTFNPMTVGHHNQDLLLHYHTGEDVSISLSGSCEEVDVHLEPDVVHLTQTYISMSTVNCSVSLINKHSVPLQYCWTPASSIQEEDLDHMRCVCRDKMDSGSICPAGLIRSSQLSRSHRLIFGFCSSSFFRRSSESQQQEEQMKEGDPAGSQRRSALPAAPQPSRCLAVDQLRLSFSHGCVTVEPAEGEIWPNIPIQLTIVFSPKEARFYQETIYCDVTGEFGPLLFCCLAVLLSPLCVLLSFRPDLPSDPVGRESGLALTLMGEALGPNLQPDYNVMDMGEIFMGSSNYYQVQLTNKGLIDAPFRLSRPASRFGGCFCVSPEEGVVPPGHVHTLKVSFVSHACGSFSEQLLLTVEGNPKVVPVTFRGRVIGPSFTLSVSDLDFGVVAFGFPKTLTFSVFNTSCVPLTFSLRILGDGLGPPSVSYKDHLSNMSKNDQQVIAVDKRGQPAEFTISPSSGCASAQSHVLVEVTLCANTVKTYRLALVVDVDGVGEEVRTLPINARCAVPDVVLDTPLLDFQRCFLNRPCVKEVRLTNAGDVPACYSVLDQVRNISKQVLPNVQEPVAPLGGKPVCCGSQTCFLIRRRGVIGPGTSLEIPVCLLALADGTLRHTLHIAVFGIGMLRESERSTLFLNVHVYITSVVFQEVLISCIGQGPIVELQHRLLDFGKTLVLKDKSRSLQLSNKSPIPAHFTASLSCTKSFWRVEPAEGDIPPGSQSALKVVAHLNDTFRFKDTLTVSVQHGQTHTIPLSAVGTGSPVSSDKAFAPSIDLGSCLSPGSCCYNFRLTNHGQRTRRLYWATEASSNHKRGDVSTPQLTDPRRALRGQKSRGQQVFRLVPSRVELFPGSSSNMVLTGSSDSPRVVRERLVCRTIVDGHSSYEHVHSVDVSCRFMSSLLSFSPEKIDFYTEEVLQPIYEKLVLNNVSTQSLSLELSLTEPFSLCEAPGSSSSATTKAASLGVGEEAVVWVCFSPPTCVDLISKVLDQVLLVRYLGSSQPVKLHAEVHFPNLTFSSTLLDFGYVLNNSETQRQILMSNCSPLPVSYSWTFLKEPHAIR</sequence>
<evidence type="ECO:0000256" key="2">
    <source>
        <dbReference type="ARBA" id="ARBA00004496"/>
    </source>
</evidence>
<dbReference type="GO" id="GO:0005930">
    <property type="term" value="C:axoneme"/>
    <property type="evidence" value="ECO:0007669"/>
    <property type="project" value="TreeGrafter"/>
</dbReference>
<dbReference type="InterPro" id="IPR053879">
    <property type="entry name" value="HYDIN_VesB_CFA65-like_Ig"/>
</dbReference>
<reference evidence="8" key="2">
    <citation type="submission" date="2004-02" db="EMBL/GenBank/DDBJ databases">
        <authorList>
            <consortium name="Genoscope"/>
            <consortium name="Whitehead Institute Centre for Genome Research"/>
        </authorList>
    </citation>
    <scope>NUCLEOTIDE SEQUENCE</scope>
</reference>
<keyword evidence="3" id="KW-0963">Cytoplasm</keyword>
<feature type="non-terminal residue" evidence="8">
    <location>
        <position position="1"/>
    </location>
</feature>
<protein>
    <submittedName>
        <fullName evidence="8">(spotted green pufferfish) hypothetical protein</fullName>
    </submittedName>
</protein>
<evidence type="ECO:0000256" key="6">
    <source>
        <dbReference type="SAM" id="MobiDB-lite"/>
    </source>
</evidence>
<dbReference type="OrthoDB" id="442692at2759"/>
<dbReference type="InterPro" id="IPR013783">
    <property type="entry name" value="Ig-like_fold"/>
</dbReference>
<evidence type="ECO:0000256" key="5">
    <source>
        <dbReference type="ARBA" id="ARBA00023273"/>
    </source>
</evidence>
<dbReference type="InterPro" id="IPR033305">
    <property type="entry name" value="Hydin-like"/>
</dbReference>
<dbReference type="PANTHER" id="PTHR23053">
    <property type="entry name" value="DLEC1 DELETED IN LUNG AND ESOPHAGEAL CANCER 1"/>
    <property type="match status" value="1"/>
</dbReference>
<organism evidence="8">
    <name type="scientific">Tetraodon nigroviridis</name>
    <name type="common">Spotted green pufferfish</name>
    <name type="synonym">Chelonodon nigroviridis</name>
    <dbReference type="NCBI Taxonomy" id="99883"/>
    <lineage>
        <taxon>Eukaryota</taxon>
        <taxon>Metazoa</taxon>
        <taxon>Chordata</taxon>
        <taxon>Craniata</taxon>
        <taxon>Vertebrata</taxon>
        <taxon>Euteleostomi</taxon>
        <taxon>Actinopterygii</taxon>
        <taxon>Neopterygii</taxon>
        <taxon>Teleostei</taxon>
        <taxon>Neoteleostei</taxon>
        <taxon>Acanthomorphata</taxon>
        <taxon>Eupercaria</taxon>
        <taxon>Tetraodontiformes</taxon>
        <taxon>Tetradontoidea</taxon>
        <taxon>Tetraodontidae</taxon>
        <taxon>Tetraodon</taxon>
    </lineage>
</organism>
<dbReference type="GO" id="GO:0003341">
    <property type="term" value="P:cilium movement"/>
    <property type="evidence" value="ECO:0007669"/>
    <property type="project" value="TreeGrafter"/>
</dbReference>